<dbReference type="EMBL" id="DS231720">
    <property type="protein sequence ID" value="KNB16830.1"/>
    <property type="molecule type" value="Genomic_DNA"/>
</dbReference>
<gene>
    <name evidence="2" type="ORF">FOXG_21807</name>
</gene>
<evidence type="ECO:0000313" key="3">
    <source>
        <dbReference type="Proteomes" id="UP000009097"/>
    </source>
</evidence>
<reference evidence="2" key="1">
    <citation type="submission" date="2007-04" db="EMBL/GenBank/DDBJ databases">
        <authorList>
            <consortium name="The Broad Institute Genome Sequencing Platform"/>
            <person name="Birren B."/>
            <person name="Lander E."/>
            <person name="Galagan J."/>
            <person name="Nusbaum C."/>
            <person name="Devon K."/>
            <person name="Ma L.-J."/>
            <person name="Jaffe D."/>
            <person name="Butler J."/>
            <person name="Alvarez P."/>
            <person name="Gnerre S."/>
            <person name="Grabherr M."/>
            <person name="Kleber M."/>
            <person name="Mauceli E."/>
            <person name="Brockman W."/>
            <person name="MacCallum I.A."/>
            <person name="Young S."/>
            <person name="LaButti K."/>
            <person name="DeCaprio D."/>
            <person name="Crawford M."/>
            <person name="Koehrsen M."/>
            <person name="Engels R."/>
            <person name="Montgomery P."/>
            <person name="Pearson M."/>
            <person name="Howarth C."/>
            <person name="Larson L."/>
            <person name="White J."/>
            <person name="O'Leary S."/>
            <person name="Kodira C."/>
            <person name="Zeng Q."/>
            <person name="Yandava C."/>
            <person name="Alvarado L."/>
            <person name="Kistler C."/>
            <person name="Shim W.-B."/>
            <person name="Kang S."/>
            <person name="Woloshuk C."/>
        </authorList>
    </citation>
    <scope>NUCLEOTIDE SEQUENCE</scope>
    <source>
        <strain evidence="2">4287</strain>
    </source>
</reference>
<protein>
    <submittedName>
        <fullName evidence="2">Uncharacterized protein</fullName>
    </submittedName>
</protein>
<reference evidence="2" key="2">
    <citation type="journal article" date="2010" name="Nature">
        <title>Comparative genomics reveals mobile pathogenicity chromosomes in Fusarium.</title>
        <authorList>
            <person name="Ma L.J."/>
            <person name="van der Does H.C."/>
            <person name="Borkovich K.A."/>
            <person name="Coleman J.J."/>
            <person name="Daboussi M.J."/>
            <person name="Di Pietro A."/>
            <person name="Dufresne M."/>
            <person name="Freitag M."/>
            <person name="Grabherr M."/>
            <person name="Henrissat B."/>
            <person name="Houterman P.M."/>
            <person name="Kang S."/>
            <person name="Shim W.B."/>
            <person name="Woloshuk C."/>
            <person name="Xie X."/>
            <person name="Xu J.R."/>
            <person name="Antoniw J."/>
            <person name="Baker S.E."/>
            <person name="Bluhm B.H."/>
            <person name="Breakspear A."/>
            <person name="Brown D.W."/>
            <person name="Butchko R.A."/>
            <person name="Chapman S."/>
            <person name="Coulson R."/>
            <person name="Coutinho P.M."/>
            <person name="Danchin E.G."/>
            <person name="Diener A."/>
            <person name="Gale L.R."/>
            <person name="Gardiner D.M."/>
            <person name="Goff S."/>
            <person name="Hammond-Kosack K.E."/>
            <person name="Hilburn K."/>
            <person name="Hua-Van A."/>
            <person name="Jonkers W."/>
            <person name="Kazan K."/>
            <person name="Kodira C.D."/>
            <person name="Koehrsen M."/>
            <person name="Kumar L."/>
            <person name="Lee Y.H."/>
            <person name="Li L."/>
            <person name="Manners J.M."/>
            <person name="Miranda-Saavedra D."/>
            <person name="Mukherjee M."/>
            <person name="Park G."/>
            <person name="Park J."/>
            <person name="Park S.Y."/>
            <person name="Proctor R.H."/>
            <person name="Regev A."/>
            <person name="Ruiz-Roldan M.C."/>
            <person name="Sain D."/>
            <person name="Sakthikumar S."/>
            <person name="Sykes S."/>
            <person name="Schwartz D.C."/>
            <person name="Turgeon B.G."/>
            <person name="Wapinski I."/>
            <person name="Yoder O."/>
            <person name="Young S."/>
            <person name="Zeng Q."/>
            <person name="Zhou S."/>
            <person name="Galagan J."/>
            <person name="Cuomo C.A."/>
            <person name="Kistler H.C."/>
            <person name="Rep M."/>
        </authorList>
    </citation>
    <scope>NUCLEOTIDE SEQUENCE [LARGE SCALE GENOMIC DNA]</scope>
    <source>
        <strain evidence="2">4287</strain>
    </source>
</reference>
<dbReference type="RefSeq" id="XP_018254875.1">
    <property type="nucleotide sequence ID" value="XM_018402170.1"/>
</dbReference>
<dbReference type="AlphaFoldDB" id="A0A0J9W1W8"/>
<dbReference type="VEuPathDB" id="FungiDB:FOXG_21807"/>
<feature type="region of interest" description="Disordered" evidence="1">
    <location>
        <begin position="52"/>
        <end position="73"/>
    </location>
</feature>
<dbReference type="GeneID" id="28962513"/>
<proteinExistence type="predicted"/>
<sequence length="204" mass="21846">MSMKTGMESLQAVTIHFWGLLQLSEKPLGSMVVLSSGDSRGFHGMRPFEDQAADETMPKQPSPPGSNSDDSGVAFSSSARRLWLPCQLLGSASSHGVGSVSTFSNGGGLSQPLLSSLIQRYPKGCLFDLSFHKIVVPNEVHTTFTDHKAVSTFTTSVDALANANASIPEPGLRIKCELAELKQQEIEVLLKAFPNARSLGFVPI</sequence>
<evidence type="ECO:0000256" key="1">
    <source>
        <dbReference type="SAM" id="MobiDB-lite"/>
    </source>
</evidence>
<name>A0A0J9W1W8_FUSO4</name>
<dbReference type="Proteomes" id="UP000009097">
    <property type="component" value="Unassembled WGS sequence"/>
</dbReference>
<organism evidence="2 3">
    <name type="scientific">Fusarium oxysporum f. sp. lycopersici (strain 4287 / CBS 123668 / FGSC 9935 / NRRL 34936)</name>
    <name type="common">Fusarium vascular wilt of tomato</name>
    <dbReference type="NCBI Taxonomy" id="426428"/>
    <lineage>
        <taxon>Eukaryota</taxon>
        <taxon>Fungi</taxon>
        <taxon>Dikarya</taxon>
        <taxon>Ascomycota</taxon>
        <taxon>Pezizomycotina</taxon>
        <taxon>Sordariomycetes</taxon>
        <taxon>Hypocreomycetidae</taxon>
        <taxon>Hypocreales</taxon>
        <taxon>Nectriaceae</taxon>
        <taxon>Fusarium</taxon>
        <taxon>Fusarium oxysporum species complex</taxon>
    </lineage>
</organism>
<evidence type="ECO:0000313" key="2">
    <source>
        <dbReference type="EMBL" id="KNB16830.1"/>
    </source>
</evidence>
<accession>A0A0J9W1W8</accession>
<dbReference type="KEGG" id="fox:FOXG_21807"/>